<keyword evidence="2" id="KW-0677">Repeat</keyword>
<dbReference type="PROSITE" id="PS00028">
    <property type="entry name" value="ZINC_FINGER_C2H2_1"/>
    <property type="match status" value="9"/>
</dbReference>
<dbReference type="GeneID" id="113505475"/>
<dbReference type="FunFam" id="3.30.160.60:FF:000446">
    <property type="entry name" value="Zinc finger protein"/>
    <property type="match status" value="1"/>
</dbReference>
<protein>
    <submittedName>
        <fullName evidence="8">Zinc finger protein 569-like</fullName>
    </submittedName>
</protein>
<dbReference type="GO" id="GO:0008270">
    <property type="term" value="F:zinc ion binding"/>
    <property type="evidence" value="ECO:0007669"/>
    <property type="project" value="UniProtKB-KW"/>
</dbReference>
<evidence type="ECO:0000256" key="2">
    <source>
        <dbReference type="ARBA" id="ARBA00022737"/>
    </source>
</evidence>
<dbReference type="Gene3D" id="3.30.160.60">
    <property type="entry name" value="Classic Zinc Finger"/>
    <property type="match status" value="6"/>
</dbReference>
<dbReference type="PROSITE" id="PS50157">
    <property type="entry name" value="ZINC_FINGER_C2H2_2"/>
    <property type="match status" value="8"/>
</dbReference>
<keyword evidence="3 5" id="KW-0863">Zinc-finger</keyword>
<keyword evidence="7" id="KW-1185">Reference proteome</keyword>
<feature type="domain" description="C2H2-type" evidence="6">
    <location>
        <begin position="287"/>
        <end position="315"/>
    </location>
</feature>
<evidence type="ECO:0000256" key="3">
    <source>
        <dbReference type="ARBA" id="ARBA00022771"/>
    </source>
</evidence>
<evidence type="ECO:0000259" key="6">
    <source>
        <dbReference type="PROSITE" id="PS50157"/>
    </source>
</evidence>
<feature type="non-terminal residue" evidence="8">
    <location>
        <position position="1"/>
    </location>
</feature>
<dbReference type="SUPFAM" id="SSF57667">
    <property type="entry name" value="beta-beta-alpha zinc fingers"/>
    <property type="match status" value="6"/>
</dbReference>
<dbReference type="InterPro" id="IPR013087">
    <property type="entry name" value="Znf_C2H2_type"/>
</dbReference>
<feature type="domain" description="C2H2-type" evidence="6">
    <location>
        <begin position="316"/>
        <end position="343"/>
    </location>
</feature>
<dbReference type="InterPro" id="IPR036236">
    <property type="entry name" value="Znf_C2H2_sf"/>
</dbReference>
<feature type="domain" description="C2H2-type" evidence="6">
    <location>
        <begin position="371"/>
        <end position="394"/>
    </location>
</feature>
<dbReference type="Pfam" id="PF00096">
    <property type="entry name" value="zf-C2H2"/>
    <property type="match status" value="4"/>
</dbReference>
<feature type="domain" description="C2H2-type" evidence="6">
    <location>
        <begin position="81"/>
        <end position="109"/>
    </location>
</feature>
<feature type="domain" description="C2H2-type" evidence="6">
    <location>
        <begin position="344"/>
        <end position="371"/>
    </location>
</feature>
<dbReference type="OrthoDB" id="6077919at2759"/>
<proteinExistence type="predicted"/>
<dbReference type="GO" id="GO:0005634">
    <property type="term" value="C:nucleus"/>
    <property type="evidence" value="ECO:0007669"/>
    <property type="project" value="UniProtKB-ARBA"/>
</dbReference>
<evidence type="ECO:0000313" key="8">
    <source>
        <dbReference type="RefSeq" id="XP_026743999.1"/>
    </source>
</evidence>
<evidence type="ECO:0000256" key="5">
    <source>
        <dbReference type="PROSITE-ProRule" id="PRU00042"/>
    </source>
</evidence>
<feature type="domain" description="C2H2-type" evidence="6">
    <location>
        <begin position="201"/>
        <end position="223"/>
    </location>
</feature>
<keyword evidence="4" id="KW-0862">Zinc</keyword>
<name>A0A7E5WTX7_TRINI</name>
<accession>A0A7E5WTX7</accession>
<organism evidence="7 8">
    <name type="scientific">Trichoplusia ni</name>
    <name type="common">Cabbage looper</name>
    <dbReference type="NCBI Taxonomy" id="7111"/>
    <lineage>
        <taxon>Eukaryota</taxon>
        <taxon>Metazoa</taxon>
        <taxon>Ecdysozoa</taxon>
        <taxon>Arthropoda</taxon>
        <taxon>Hexapoda</taxon>
        <taxon>Insecta</taxon>
        <taxon>Pterygota</taxon>
        <taxon>Neoptera</taxon>
        <taxon>Endopterygota</taxon>
        <taxon>Lepidoptera</taxon>
        <taxon>Glossata</taxon>
        <taxon>Ditrysia</taxon>
        <taxon>Noctuoidea</taxon>
        <taxon>Noctuidae</taxon>
        <taxon>Plusiinae</taxon>
        <taxon>Trichoplusia</taxon>
    </lineage>
</organism>
<evidence type="ECO:0000313" key="7">
    <source>
        <dbReference type="Proteomes" id="UP000322000"/>
    </source>
</evidence>
<dbReference type="InParanoid" id="A0A7E5WTX7"/>
<evidence type="ECO:0000256" key="4">
    <source>
        <dbReference type="ARBA" id="ARBA00022833"/>
    </source>
</evidence>
<dbReference type="RefSeq" id="XP_026743999.1">
    <property type="nucleotide sequence ID" value="XM_026888198.1"/>
</dbReference>
<evidence type="ECO:0000256" key="1">
    <source>
        <dbReference type="ARBA" id="ARBA00022723"/>
    </source>
</evidence>
<feature type="domain" description="C2H2-type" evidence="6">
    <location>
        <begin position="228"/>
        <end position="256"/>
    </location>
</feature>
<dbReference type="KEGG" id="tnl:113505475"/>
<dbReference type="AlphaFoldDB" id="A0A7E5WTX7"/>
<dbReference type="FunFam" id="3.30.160.60:FF:000100">
    <property type="entry name" value="Zinc finger 45-like"/>
    <property type="match status" value="1"/>
</dbReference>
<sequence length="404" mass="47522">LLIFFLGEQKKSTEIIDVLNAQLPKTIKSETELSDNEFEDTHKKIPKTTPRTEILKHRNNIREILLHSNATPIRKYGGIGYTCCFCKQQYTKPADLKKHTLDIHKDVNKANFMINMNMSEYVVKLDITGLKCNICNDCFVTLEDFIRHLRFLHNKQWHDDIQPHIFPVKFDSELFHCVFCPNSFSKFRMLVRHLHKHFRNYICEICDSGFVNRNALTQHTVNHKTGAFKCNFCPKVYSTQVKKRLHERTSHTHVEANKCAYCNETFKDYRKKEVHLSEEHGIEAATAVCKACDKVFSNRKMLNIHIKRDHLLERAHNCPECDKKFYSTTGLKNHMVTHSKARDYQCKLCLKFYGRKKTLNAHMRVHEEKKLQCEQCPMTFVQKWTLKSHMRTKHGEVVCQSSTD</sequence>
<dbReference type="PANTHER" id="PTHR24379:SF121">
    <property type="entry name" value="C2H2-TYPE DOMAIN-CONTAINING PROTEIN"/>
    <property type="match status" value="1"/>
</dbReference>
<keyword evidence="1" id="KW-0479">Metal-binding</keyword>
<reference evidence="8" key="1">
    <citation type="submission" date="2025-08" db="UniProtKB">
        <authorList>
            <consortium name="RefSeq"/>
        </authorList>
    </citation>
    <scope>IDENTIFICATION</scope>
</reference>
<dbReference type="Proteomes" id="UP000322000">
    <property type="component" value="Chromosome 26"/>
</dbReference>
<dbReference type="SMART" id="SM00355">
    <property type="entry name" value="ZnF_C2H2"/>
    <property type="match status" value="10"/>
</dbReference>
<gene>
    <name evidence="8" type="primary">LOC113505475</name>
</gene>
<dbReference type="PANTHER" id="PTHR24379">
    <property type="entry name" value="KRAB AND ZINC FINGER DOMAIN-CONTAINING"/>
    <property type="match status" value="1"/>
</dbReference>
<feature type="domain" description="C2H2-type" evidence="6">
    <location>
        <begin position="130"/>
        <end position="158"/>
    </location>
</feature>